<gene>
    <name evidence="3" type="ORF">HNR73_002800</name>
</gene>
<name>A0A841FFA0_9ACTN</name>
<feature type="region of interest" description="Disordered" evidence="1">
    <location>
        <begin position="28"/>
        <end position="50"/>
    </location>
</feature>
<keyword evidence="4" id="KW-1185">Reference proteome</keyword>
<organism evidence="3 4">
    <name type="scientific">Phytomonospora endophytica</name>
    <dbReference type="NCBI Taxonomy" id="714109"/>
    <lineage>
        <taxon>Bacteria</taxon>
        <taxon>Bacillati</taxon>
        <taxon>Actinomycetota</taxon>
        <taxon>Actinomycetes</taxon>
        <taxon>Micromonosporales</taxon>
        <taxon>Micromonosporaceae</taxon>
        <taxon>Phytomonospora</taxon>
    </lineage>
</organism>
<protein>
    <submittedName>
        <fullName evidence="3">Uncharacterized protein</fullName>
    </submittedName>
</protein>
<reference evidence="3 4" key="1">
    <citation type="submission" date="2020-08" db="EMBL/GenBank/DDBJ databases">
        <title>Genomic Encyclopedia of Type Strains, Phase IV (KMG-IV): sequencing the most valuable type-strain genomes for metagenomic binning, comparative biology and taxonomic classification.</title>
        <authorList>
            <person name="Goeker M."/>
        </authorList>
    </citation>
    <scope>NUCLEOTIDE SEQUENCE [LARGE SCALE GENOMIC DNA]</scope>
    <source>
        <strain evidence="3 4">YIM 65646</strain>
    </source>
</reference>
<proteinExistence type="predicted"/>
<evidence type="ECO:0000256" key="1">
    <source>
        <dbReference type="SAM" id="MobiDB-lite"/>
    </source>
</evidence>
<comment type="caution">
    <text evidence="3">The sequence shown here is derived from an EMBL/GenBank/DDBJ whole genome shotgun (WGS) entry which is preliminary data.</text>
</comment>
<dbReference type="Proteomes" id="UP000548476">
    <property type="component" value="Unassembled WGS sequence"/>
</dbReference>
<evidence type="ECO:0000313" key="4">
    <source>
        <dbReference type="Proteomes" id="UP000548476"/>
    </source>
</evidence>
<dbReference type="PROSITE" id="PS51257">
    <property type="entry name" value="PROKAR_LIPOPROTEIN"/>
    <property type="match status" value="1"/>
</dbReference>
<dbReference type="RefSeq" id="WP_184787794.1">
    <property type="nucleotide sequence ID" value="NZ_BONT01000091.1"/>
</dbReference>
<evidence type="ECO:0000256" key="2">
    <source>
        <dbReference type="SAM" id="SignalP"/>
    </source>
</evidence>
<keyword evidence="2" id="KW-0732">Signal</keyword>
<feature type="compositionally biased region" description="Gly residues" evidence="1">
    <location>
        <begin position="28"/>
        <end position="38"/>
    </location>
</feature>
<accession>A0A841FFA0</accession>
<feature type="signal peptide" evidence="2">
    <location>
        <begin position="1"/>
        <end position="28"/>
    </location>
</feature>
<dbReference type="EMBL" id="JACHGT010000005">
    <property type="protein sequence ID" value="MBB6034946.1"/>
    <property type="molecule type" value="Genomic_DNA"/>
</dbReference>
<evidence type="ECO:0000313" key="3">
    <source>
        <dbReference type="EMBL" id="MBB6034946.1"/>
    </source>
</evidence>
<feature type="chain" id="PRO_5032289818" evidence="2">
    <location>
        <begin position="29"/>
        <end position="163"/>
    </location>
</feature>
<sequence>MSHLARRVLSTAAAVTLLGIGLAGCGSAGSDTGSGSGTGADTPAEDSPSLDCTDLKEQVDDAAPSATASFDEFDPTKFLALADWAAENGKDFEDPDLGTRVTEWGEDTPKIEEHQKALEAGDDKALDELEADGVDNAKIDSYEANSNKIDEACPGIGFGVLPE</sequence>
<dbReference type="AlphaFoldDB" id="A0A841FFA0"/>